<feature type="compositionally biased region" description="Low complexity" evidence="7">
    <location>
        <begin position="269"/>
        <end position="288"/>
    </location>
</feature>
<keyword evidence="3" id="KW-0813">Transport</keyword>
<dbReference type="SUPFAM" id="SSF103473">
    <property type="entry name" value="MFS general substrate transporter"/>
    <property type="match status" value="1"/>
</dbReference>
<dbReference type="PANTHER" id="PTHR23503:SF8">
    <property type="entry name" value="FACILITATED GLUCOSE TRANSPORTER PROTEIN 1"/>
    <property type="match status" value="1"/>
</dbReference>
<dbReference type="PRINTS" id="PR00171">
    <property type="entry name" value="SUGRTRNSPORT"/>
</dbReference>
<dbReference type="RefSeq" id="XP_016231700.1">
    <property type="nucleotide sequence ID" value="XM_016385098.1"/>
</dbReference>
<feature type="transmembrane region" description="Helical" evidence="8">
    <location>
        <begin position="72"/>
        <end position="91"/>
    </location>
</feature>
<evidence type="ECO:0000256" key="7">
    <source>
        <dbReference type="SAM" id="MobiDB-lite"/>
    </source>
</evidence>
<feature type="transmembrane region" description="Helical" evidence="8">
    <location>
        <begin position="369"/>
        <end position="389"/>
    </location>
</feature>
<feature type="transmembrane region" description="Helical" evidence="8">
    <location>
        <begin position="305"/>
        <end position="329"/>
    </location>
</feature>
<feature type="transmembrane region" description="Helical" evidence="8">
    <location>
        <begin position="431"/>
        <end position="451"/>
    </location>
</feature>
<keyword evidence="5 8" id="KW-1133">Transmembrane helix</keyword>
<dbReference type="InterPro" id="IPR045263">
    <property type="entry name" value="GLUT"/>
</dbReference>
<evidence type="ECO:0000256" key="6">
    <source>
        <dbReference type="ARBA" id="ARBA00023136"/>
    </source>
</evidence>
<feature type="domain" description="Major facilitator superfamily (MFS) profile" evidence="9">
    <location>
        <begin position="21"/>
        <end position="486"/>
    </location>
</feature>
<feature type="transmembrane region" description="Helical" evidence="8">
    <location>
        <begin position="128"/>
        <end position="150"/>
    </location>
</feature>
<dbReference type="VEuPathDB" id="FungiDB:PV08_10784"/>
<evidence type="ECO:0000256" key="4">
    <source>
        <dbReference type="ARBA" id="ARBA00022692"/>
    </source>
</evidence>
<dbReference type="HOGENOM" id="CLU_001265_30_5_1"/>
<feature type="region of interest" description="Disordered" evidence="7">
    <location>
        <begin position="261"/>
        <end position="288"/>
    </location>
</feature>
<organism evidence="10 11">
    <name type="scientific">Exophiala spinifera</name>
    <dbReference type="NCBI Taxonomy" id="91928"/>
    <lineage>
        <taxon>Eukaryota</taxon>
        <taxon>Fungi</taxon>
        <taxon>Dikarya</taxon>
        <taxon>Ascomycota</taxon>
        <taxon>Pezizomycotina</taxon>
        <taxon>Eurotiomycetes</taxon>
        <taxon>Chaetothyriomycetidae</taxon>
        <taxon>Chaetothyriales</taxon>
        <taxon>Herpotrichiellaceae</taxon>
        <taxon>Exophiala</taxon>
    </lineage>
</organism>
<evidence type="ECO:0000259" key="9">
    <source>
        <dbReference type="PROSITE" id="PS50850"/>
    </source>
</evidence>
<dbReference type="InterPro" id="IPR020846">
    <property type="entry name" value="MFS_dom"/>
</dbReference>
<dbReference type="PROSITE" id="PS00217">
    <property type="entry name" value="SUGAR_TRANSPORT_2"/>
    <property type="match status" value="1"/>
</dbReference>
<dbReference type="PANTHER" id="PTHR23503">
    <property type="entry name" value="SOLUTE CARRIER FAMILY 2"/>
    <property type="match status" value="1"/>
</dbReference>
<evidence type="ECO:0000313" key="10">
    <source>
        <dbReference type="EMBL" id="KIW11484.1"/>
    </source>
</evidence>
<feature type="transmembrane region" description="Helical" evidence="8">
    <location>
        <begin position="162"/>
        <end position="184"/>
    </location>
</feature>
<dbReference type="Proteomes" id="UP000053328">
    <property type="component" value="Unassembled WGS sequence"/>
</dbReference>
<dbReference type="InterPro" id="IPR003663">
    <property type="entry name" value="Sugar/inositol_transpt"/>
</dbReference>
<accession>A0A0D2BJK6</accession>
<sequence length="503" mass="53277">MALAAKLKSWSEELTPYFIYLLFVATLGPLLFGYHLAELNAPQEVITCTKKSLTSSESSSTSLPQCIPMDSTQLGLVSSIFTLGGFLGALASGSLAARYGRLLVMRVNTVLLVLGPLGETFAPNITVLALGRLVSGLGAGVSVVVVPIYISEIAPPKEKGFFGAFTQIATNVGIFTTQVLGYFLSHGQMWRVILAVAGVIGVGQFLGLLFAVDSPKWQADHADPQQAKSNLRRIRGHGADISEEVEGWRSANLNDANDEEQTLLSPDENSNNNNSTATTSPSSSNPSRTNVSILGVLLDPRHNRAILAVVVVMMAQQLCGINSIIMYGVSLLADLLASNSALLNIFVSVLNVVATTAFAPLADVLGRKACILASIAGMGASSVLLAVGIRSAIPVLSAVSVLLFVGSFAFGLGPVPFILSSELVGPEAVGATQSWALAANWISTFVVAQFFPMVNERLGKGVVYFVFAGLAGVFFVFVSWYVPETKGKKDADEVWGRTSRRED</sequence>
<dbReference type="GeneID" id="27337867"/>
<dbReference type="AlphaFoldDB" id="A0A0D2BJK6"/>
<feature type="transmembrane region" description="Helical" evidence="8">
    <location>
        <begin position="190"/>
        <end position="212"/>
    </location>
</feature>
<evidence type="ECO:0000256" key="5">
    <source>
        <dbReference type="ARBA" id="ARBA00022989"/>
    </source>
</evidence>
<evidence type="ECO:0000256" key="1">
    <source>
        <dbReference type="ARBA" id="ARBA00004141"/>
    </source>
</evidence>
<dbReference type="STRING" id="91928.A0A0D2BJK6"/>
<keyword evidence="11" id="KW-1185">Reference proteome</keyword>
<feature type="transmembrane region" description="Helical" evidence="8">
    <location>
        <begin position="17"/>
        <end position="37"/>
    </location>
</feature>
<proteinExistence type="inferred from homology"/>
<evidence type="ECO:0000313" key="11">
    <source>
        <dbReference type="Proteomes" id="UP000053328"/>
    </source>
</evidence>
<dbReference type="InterPro" id="IPR005828">
    <property type="entry name" value="MFS_sugar_transport-like"/>
</dbReference>
<comment type="similarity">
    <text evidence="2">Belongs to the major facilitator superfamily. Sugar transporter (TC 2.A.1.1) family.</text>
</comment>
<evidence type="ECO:0000256" key="8">
    <source>
        <dbReference type="SAM" id="Phobius"/>
    </source>
</evidence>
<dbReference type="OrthoDB" id="4540492at2759"/>
<dbReference type="EMBL" id="KN847499">
    <property type="protein sequence ID" value="KIW11484.1"/>
    <property type="molecule type" value="Genomic_DNA"/>
</dbReference>
<dbReference type="InterPro" id="IPR036259">
    <property type="entry name" value="MFS_trans_sf"/>
</dbReference>
<feature type="transmembrane region" description="Helical" evidence="8">
    <location>
        <begin position="341"/>
        <end position="362"/>
    </location>
</feature>
<keyword evidence="4 8" id="KW-0812">Transmembrane</keyword>
<feature type="transmembrane region" description="Helical" evidence="8">
    <location>
        <begin position="395"/>
        <end position="419"/>
    </location>
</feature>
<evidence type="ECO:0000256" key="2">
    <source>
        <dbReference type="ARBA" id="ARBA00010992"/>
    </source>
</evidence>
<gene>
    <name evidence="10" type="ORF">PV08_10784</name>
</gene>
<evidence type="ECO:0000256" key="3">
    <source>
        <dbReference type="ARBA" id="ARBA00022448"/>
    </source>
</evidence>
<comment type="subcellular location">
    <subcellularLocation>
        <location evidence="1">Membrane</location>
        <topology evidence="1">Multi-pass membrane protein</topology>
    </subcellularLocation>
</comment>
<dbReference type="PROSITE" id="PS50850">
    <property type="entry name" value="MFS"/>
    <property type="match status" value="1"/>
</dbReference>
<protein>
    <recommendedName>
        <fullName evidence="9">Major facilitator superfamily (MFS) profile domain-containing protein</fullName>
    </recommendedName>
</protein>
<dbReference type="Gene3D" id="1.20.1250.20">
    <property type="entry name" value="MFS general substrate transporter like domains"/>
    <property type="match status" value="1"/>
</dbReference>
<dbReference type="Pfam" id="PF00083">
    <property type="entry name" value="Sugar_tr"/>
    <property type="match status" value="1"/>
</dbReference>
<dbReference type="GO" id="GO:0015149">
    <property type="term" value="F:hexose transmembrane transporter activity"/>
    <property type="evidence" value="ECO:0007669"/>
    <property type="project" value="TreeGrafter"/>
</dbReference>
<name>A0A0D2BJK6_9EURO</name>
<dbReference type="InterPro" id="IPR005829">
    <property type="entry name" value="Sugar_transporter_CS"/>
</dbReference>
<reference evidence="10 11" key="1">
    <citation type="submission" date="2015-01" db="EMBL/GenBank/DDBJ databases">
        <title>The Genome Sequence of Exophiala spinifera CBS89968.</title>
        <authorList>
            <consortium name="The Broad Institute Genomics Platform"/>
            <person name="Cuomo C."/>
            <person name="de Hoog S."/>
            <person name="Gorbushina A."/>
            <person name="Stielow B."/>
            <person name="Teixiera M."/>
            <person name="Abouelleil A."/>
            <person name="Chapman S.B."/>
            <person name="Priest M."/>
            <person name="Young S.K."/>
            <person name="Wortman J."/>
            <person name="Nusbaum C."/>
            <person name="Birren B."/>
        </authorList>
    </citation>
    <scope>NUCLEOTIDE SEQUENCE [LARGE SCALE GENOMIC DNA]</scope>
    <source>
        <strain evidence="10 11">CBS 89968</strain>
    </source>
</reference>
<feature type="transmembrane region" description="Helical" evidence="8">
    <location>
        <begin position="463"/>
        <end position="482"/>
    </location>
</feature>
<keyword evidence="6 8" id="KW-0472">Membrane</keyword>
<dbReference type="GO" id="GO:0016020">
    <property type="term" value="C:membrane"/>
    <property type="evidence" value="ECO:0007669"/>
    <property type="project" value="UniProtKB-SubCell"/>
</dbReference>